<evidence type="ECO:0000256" key="1">
    <source>
        <dbReference type="SAM" id="MobiDB-lite"/>
    </source>
</evidence>
<dbReference type="AlphaFoldDB" id="A0AAW9CTY7"/>
<dbReference type="Proteomes" id="UP001272137">
    <property type="component" value="Unassembled WGS sequence"/>
</dbReference>
<organism evidence="2 3">
    <name type="scientific">Burkholderia thailandensis</name>
    <dbReference type="NCBI Taxonomy" id="57975"/>
    <lineage>
        <taxon>Bacteria</taxon>
        <taxon>Pseudomonadati</taxon>
        <taxon>Pseudomonadota</taxon>
        <taxon>Betaproteobacteria</taxon>
        <taxon>Burkholderiales</taxon>
        <taxon>Burkholderiaceae</taxon>
        <taxon>Burkholderia</taxon>
        <taxon>pseudomallei group</taxon>
    </lineage>
</organism>
<reference evidence="2" key="1">
    <citation type="submission" date="2018-08" db="EMBL/GenBank/DDBJ databases">
        <title>Identification of Burkholderia cepacia strains that express a Burkholderia pseudomallei-like capsular polysaccharide.</title>
        <authorList>
            <person name="Burtnick M.N."/>
            <person name="Vongsouvath M."/>
            <person name="Newton P."/>
            <person name="Wuthiekanun V."/>
            <person name="Limmathurotsakul D."/>
            <person name="Brett P.J."/>
            <person name="Chantratita N."/>
            <person name="Dance D.A."/>
        </authorList>
    </citation>
    <scope>NUCLEOTIDE SEQUENCE</scope>
    <source>
        <strain evidence="2">SBXCC001</strain>
    </source>
</reference>
<name>A0AAW9CTY7_BURTH</name>
<feature type="compositionally biased region" description="Polar residues" evidence="1">
    <location>
        <begin position="44"/>
        <end position="54"/>
    </location>
</feature>
<proteinExistence type="predicted"/>
<accession>A0AAW9CTY7</accession>
<protein>
    <submittedName>
        <fullName evidence="2">Uncharacterized protein</fullName>
    </submittedName>
</protein>
<gene>
    <name evidence="2" type="ORF">C7S16_4520</name>
</gene>
<comment type="caution">
    <text evidence="2">The sequence shown here is derived from an EMBL/GenBank/DDBJ whole genome shotgun (WGS) entry which is preliminary data.</text>
</comment>
<feature type="region of interest" description="Disordered" evidence="1">
    <location>
        <begin position="1"/>
        <end position="54"/>
    </location>
</feature>
<evidence type="ECO:0000313" key="3">
    <source>
        <dbReference type="Proteomes" id="UP001272137"/>
    </source>
</evidence>
<sequence>MRTPRAPRAAEIARGPSDVSRRASPHARDDEGDAPIPPSKAWSAASQPKSTISA</sequence>
<evidence type="ECO:0000313" key="2">
    <source>
        <dbReference type="EMBL" id="MDW9252124.1"/>
    </source>
</evidence>
<dbReference type="EMBL" id="QXCT01000001">
    <property type="protein sequence ID" value="MDW9252124.1"/>
    <property type="molecule type" value="Genomic_DNA"/>
</dbReference>